<dbReference type="PROSITE" id="PS51462">
    <property type="entry name" value="NUDIX"/>
    <property type="match status" value="1"/>
</dbReference>
<evidence type="ECO:0000256" key="1">
    <source>
        <dbReference type="SAM" id="Coils"/>
    </source>
</evidence>
<dbReference type="EMBL" id="CP003563">
    <property type="protein sequence ID" value="AFL51006.1"/>
    <property type="molecule type" value="Genomic_DNA"/>
</dbReference>
<accession>I3X550</accession>
<feature type="compositionally biased region" description="Basic and acidic residues" evidence="2">
    <location>
        <begin position="1865"/>
        <end position="1876"/>
    </location>
</feature>
<evidence type="ECO:0000259" key="3">
    <source>
        <dbReference type="PROSITE" id="PS51462"/>
    </source>
</evidence>
<dbReference type="InterPro" id="IPR043128">
    <property type="entry name" value="Rev_trsase/Diguanyl_cyclase"/>
</dbReference>
<evidence type="ECO:0000313" key="5">
    <source>
        <dbReference type="Proteomes" id="UP000006180"/>
    </source>
</evidence>
<feature type="domain" description="Nudix hydrolase" evidence="3">
    <location>
        <begin position="2458"/>
        <end position="2562"/>
    </location>
</feature>
<organism evidence="4 5">
    <name type="scientific">Sinorhizobium fredii (strain USDA 257)</name>
    <dbReference type="NCBI Taxonomy" id="1185652"/>
    <lineage>
        <taxon>Bacteria</taxon>
        <taxon>Pseudomonadati</taxon>
        <taxon>Pseudomonadota</taxon>
        <taxon>Alphaproteobacteria</taxon>
        <taxon>Hyphomicrobiales</taxon>
        <taxon>Rhizobiaceae</taxon>
        <taxon>Sinorhizobium/Ensifer group</taxon>
        <taxon>Sinorhizobium</taxon>
    </lineage>
</organism>
<sequence>MTFNIGRIARFFRSIENLQKAPSAQVSTSKSTYTVRNEQTPQTIAKVLGHRDGGRAIAAANDLRLDQKLEAGVVLVIPKLEAAAEPPEAKFDRLIAAQKKKFEANGYEYQIKIVEPTSDNGDVRTVKIVDQSNGKVIAAHYEDFQHGATTSKFNEDGTGITEIKYSDGASSRTVSDAKTGETTTRVEDPKLGKATERVSFNGYTLTTAADGTSTLLKETDDTRLTLKPGTPELSLAQTLLKMNPNSNDPAKAKEGIVAKTAIDAMLLGQNYNELDAAAKAASKETKAAIEKYGVGQTTQPTEPKAPSGKEWVQVGGLWMDPEVARAMAAENTAAASLIETQAKIDQATEQLNVYALDPAYSTAIRASTKILDEALAPHDLRWEKPAPLGTLKQARQRLSVADKQVVAASGTSKEYAEAERLTREAVAKTGTLPPPIAKGGTYVSAPGYNRGEAIVDRNAKKAEVDDLFARANTYTARGDQSFADYLVGMKQQRLDATKPATTENKKARQELDNALKQQKQASENVRAGETYGIYYSANKQLTALQQKAEGTKQKIIAEHRKDYPDLHDWEKEYTTYGGDYLGKIQKQDVVEDPKDHQLYLETTYEHGDPKRVQLTFARNDKRVSGELKDRELNKEWQNIVEGPESLCGAGSLEAAQKAAISAMEDIKKIEINNLDLQLEALRTDIPQLKKARDDALAKYGGRRPEPSSGTTSNGTEPPALNGAQAPAQQSEHPEVSNAQRALDMAIAQEDSTERALEEARQARNRLDFALSQPIKLLVDAASDSYGKDSEYAYLDKRRQQALGEYQLKIEDLYHGGYTEHFKVAKTGEGLDTTVAGVFGLEVGSDADTVGKITAEIREIGGDSAQYKIIPMFHVSEQEGSQQTALIAVKESDARVYYVDVTGKKFESLGDFQDNNSQFAEGDRLVVPRGLDMRRGRDSTIPLEVVDARNFTVTEKVIDPVVGSVTSVAAVASFVPPLTPVAAPVAMTGGAYLGGRAIVKQVNHLQHGGEWGDTESLMNMGAAASSFIPMGAGGLRTFGTFRAVPEMSLLQAGRGSIGALRPNTPLALKSAEYMSNGGLLNRASRMLDWTSLGIGVPMTAVSVHDIAAHGSEMKGIDIFNAVAGVATGTVGTAFGTRGLLMTRPRKGGAEDGGTTPVAAPQPPTNLRPSTPDEEGVLRELNGFVEFANSQPRPRSLSAAGREKEPIDLWNDYRRHMGNDPDAASERVLRNLYNLSNPANSDLLQTGGTAEPIIGKVTYSKPEITADTAAEDIGALMPGQLARLEPRELESLSPDQVAGITRANKAKLNDAQLAALERASPASGVDARQLIYSTPDDVSLAAFVDRAARLGVSREAAESLYQPMARDDVTGFCDARVSGLKSAELRRAQDHVSETGEPAFFVSADIANLGGLNQAMQNRAERANAHYRALAKIFGDSLAERGGTVVPMRVGGDEIAAVVIGVEEGHLNSAIEAANERIQTYVRESGLSDIVNPKRPTERGVGLHIGYAEILPDLPPASIFDQADLGIDRSKNRSKQEHVTGEQRRAVGTDRADPGAAQAAYRGTGTEIRRRTSGGEIKTGHTESSKGAGKAPILDQTREVSALSRPNPAGSTGRAGARSVEGTYVSPDDVSLAAFVDRAARLGVSREAAGSLYQPMARDDVTGFYDARVSGLKLAELRRAQDHVSETGEPAFFVSADIANLGGLNQAMQNRAERANAHYRALARIFRASLAEQGGTVVPMRVGGDEIAAVVIGVEEGHLNSAIEAANERIQTYVRESGLSDIVNPKRPTERGVGLHIGYAEILPDLPPASIFDQADLGVDRSKNRSKQEHVTPLSIRGASDDNAPAESLSSETSTEPSFRFAPLQRLTRDKAAPGTRDHLLKSGLPVVEDPAGVLYLPRAGTTRTISGVSHQAPQERLSNAAQNVRFVTPLPASPERAGPFQTAYPVRKSEYPLQEWMAEYIPETGLFYTEARKVDAQWIYKPNHDRRDQSNSILISPDIYVVSAFGTRDALFDLQGAPVTAIMDRRRRLITPHRLVNRLSEHFGLDEKSYTPGQPIALLAEYTAAGGRNSYAQQLATEAHAPVYGLIGDFNDRQWALFFPDPVTQPVIQPNFEVSPRSTKEGQAVRARWTLLEKRESADLEVLSQDDSVKIDRFLAPQGAFVINAHSKELLSRGPQHVAASAREAGYSGDKAAMLLTLDSDEGTHKFARDLAEALGGPVLIMTDDGWRAGGNAIAKNTITVSRVEGAENRRISIDESGHVSFLDTQENREAMIWLNFGPLERSRSYFERKRGQMDDVRLHLFDVPKSALENIRQNAVRQADAQRDGNTKKPVMGDWLESPDQFGLRWDQAKELEELVVPGSTRTLGSLSEAPPEGPPVAINHPLPDELGRLVTITSPTQPSGPATWTDASQTAIFTPRGDFPNILNNVPMMPWQPPTTAKGWQGVPGHNPRLAEPPAHDGIRKAGTVIVEPDGRTWVIESTNHFAGARTFPKGSVEEGLSLQTTAIKEAYEETGLHVELIAHLIDQTPKGSKTTTRYYLARRIGGTPVEMGWETQGVYLVPKK</sequence>
<evidence type="ECO:0000256" key="2">
    <source>
        <dbReference type="SAM" id="MobiDB-lite"/>
    </source>
</evidence>
<dbReference type="Gene3D" id="3.30.70.270">
    <property type="match status" value="2"/>
</dbReference>
<dbReference type="STRING" id="1185652.USDA257_c24300"/>
<dbReference type="PATRIC" id="fig|1185652.3.peg.2518"/>
<dbReference type="GO" id="GO:0003824">
    <property type="term" value="F:catalytic activity"/>
    <property type="evidence" value="ECO:0007669"/>
    <property type="project" value="UniProtKB-ARBA"/>
</dbReference>
<dbReference type="Gene3D" id="3.90.79.10">
    <property type="entry name" value="Nucleoside Triphosphate Pyrophosphohydrolase"/>
    <property type="match status" value="1"/>
</dbReference>
<dbReference type="Pfam" id="PF00293">
    <property type="entry name" value="NUDIX"/>
    <property type="match status" value="1"/>
</dbReference>
<proteinExistence type="predicted"/>
<reference evidence="4 5" key="1">
    <citation type="journal article" date="2012" name="J. Bacteriol.">
        <title>Complete genome sequence of the broad-host-range strain Sinorhizobium fredii USDA257.</title>
        <authorList>
            <person name="Schuldes J."/>
            <person name="Rodriguez Orbegoso M."/>
            <person name="Schmeisser C."/>
            <person name="Krishnan H.B."/>
            <person name="Daniel R."/>
            <person name="Streit W.R."/>
        </authorList>
    </citation>
    <scope>NUCLEOTIDE SEQUENCE [LARGE SCALE GENOMIC DNA]</scope>
    <source>
        <strain evidence="4 5">USDA 257</strain>
    </source>
</reference>
<dbReference type="HOGENOM" id="CLU_228099_0_0_5"/>
<feature type="region of interest" description="Disordered" evidence="2">
    <location>
        <begin position="498"/>
        <end position="523"/>
    </location>
</feature>
<dbReference type="CDD" id="cd02883">
    <property type="entry name" value="NUDIX_Hydrolase"/>
    <property type="match status" value="1"/>
</dbReference>
<dbReference type="KEGG" id="sfd:USDA257_c24300"/>
<dbReference type="eggNOG" id="COG1051">
    <property type="taxonomic scope" value="Bacteria"/>
</dbReference>
<name>I3X550_SINF2</name>
<feature type="compositionally biased region" description="Low complexity" evidence="2">
    <location>
        <begin position="1843"/>
        <end position="1856"/>
    </location>
</feature>
<dbReference type="SMART" id="SM00267">
    <property type="entry name" value="GGDEF"/>
    <property type="match status" value="1"/>
</dbReference>
<gene>
    <name evidence="4" type="ORF">USDA257_c24300</name>
</gene>
<feature type="region of interest" description="Disordered" evidence="2">
    <location>
        <begin position="1142"/>
        <end position="1172"/>
    </location>
</feature>
<feature type="region of interest" description="Disordered" evidence="2">
    <location>
        <begin position="1818"/>
        <end position="1876"/>
    </location>
</feature>
<dbReference type="InterPro" id="IPR015797">
    <property type="entry name" value="NUDIX_hydrolase-like_dom_sf"/>
</dbReference>
<feature type="region of interest" description="Disordered" evidence="2">
    <location>
        <begin position="696"/>
        <end position="737"/>
    </location>
</feature>
<dbReference type="RefSeq" id="WP_014763174.1">
    <property type="nucleotide sequence ID" value="NC_018000.1"/>
</dbReference>
<feature type="compositionally biased region" description="Basic and acidic residues" evidence="2">
    <location>
        <begin position="1527"/>
        <end position="1551"/>
    </location>
</feature>
<dbReference type="SUPFAM" id="SSF55811">
    <property type="entry name" value="Nudix"/>
    <property type="match status" value="1"/>
</dbReference>
<keyword evidence="1" id="KW-0175">Coiled coil</keyword>
<dbReference type="InterPro" id="IPR000160">
    <property type="entry name" value="GGDEF_dom"/>
</dbReference>
<dbReference type="InterPro" id="IPR000086">
    <property type="entry name" value="NUDIX_hydrolase_dom"/>
</dbReference>
<protein>
    <recommendedName>
        <fullName evidence="3">Nudix hydrolase domain-containing protein</fullName>
    </recommendedName>
</protein>
<feature type="coiled-coil region" evidence="1">
    <location>
        <begin position="742"/>
        <end position="772"/>
    </location>
</feature>
<feature type="compositionally biased region" description="Basic and acidic residues" evidence="2">
    <location>
        <begin position="503"/>
        <end position="513"/>
    </location>
</feature>
<dbReference type="Proteomes" id="UP000006180">
    <property type="component" value="Chromosome"/>
</dbReference>
<feature type="region of interest" description="Disordered" evidence="2">
    <location>
        <begin position="1527"/>
        <end position="1618"/>
    </location>
</feature>
<feature type="compositionally biased region" description="Basic and acidic residues" evidence="2">
    <location>
        <begin position="1818"/>
        <end position="1828"/>
    </location>
</feature>
<evidence type="ECO:0000313" key="4">
    <source>
        <dbReference type="EMBL" id="AFL51006.1"/>
    </source>
</evidence>